<feature type="transmembrane region" description="Helical" evidence="7">
    <location>
        <begin position="273"/>
        <end position="292"/>
    </location>
</feature>
<keyword evidence="3" id="KW-1003">Cell membrane</keyword>
<dbReference type="PANTHER" id="PTHR42920">
    <property type="entry name" value="OS03G0707200 PROTEIN-RELATED"/>
    <property type="match status" value="1"/>
</dbReference>
<feature type="transmembrane region" description="Helical" evidence="7">
    <location>
        <begin position="132"/>
        <end position="153"/>
    </location>
</feature>
<comment type="subcellular location">
    <subcellularLocation>
        <location evidence="1">Cell membrane</location>
        <topology evidence="1">Multi-pass membrane protein</topology>
    </subcellularLocation>
</comment>
<evidence type="ECO:0000256" key="3">
    <source>
        <dbReference type="ARBA" id="ARBA00022475"/>
    </source>
</evidence>
<name>A0A412PIW8_9FIRM</name>
<dbReference type="InterPro" id="IPR037185">
    <property type="entry name" value="EmrE-like"/>
</dbReference>
<feature type="transmembrane region" description="Helical" evidence="7">
    <location>
        <begin position="212"/>
        <end position="235"/>
    </location>
</feature>
<evidence type="ECO:0000256" key="5">
    <source>
        <dbReference type="ARBA" id="ARBA00022989"/>
    </source>
</evidence>
<organism evidence="9 10">
    <name type="scientific">Solobacterium moorei</name>
    <dbReference type="NCBI Taxonomy" id="102148"/>
    <lineage>
        <taxon>Bacteria</taxon>
        <taxon>Bacillati</taxon>
        <taxon>Bacillota</taxon>
        <taxon>Erysipelotrichia</taxon>
        <taxon>Erysipelotrichales</taxon>
        <taxon>Erysipelotrichaceae</taxon>
        <taxon>Solobacterium</taxon>
    </lineage>
</organism>
<dbReference type="InterPro" id="IPR000620">
    <property type="entry name" value="EamA_dom"/>
</dbReference>
<dbReference type="GO" id="GO:0005886">
    <property type="term" value="C:plasma membrane"/>
    <property type="evidence" value="ECO:0007669"/>
    <property type="project" value="UniProtKB-SubCell"/>
</dbReference>
<keyword evidence="4 7" id="KW-0812">Transmembrane</keyword>
<protein>
    <submittedName>
        <fullName evidence="9">DMT family transporter</fullName>
    </submittedName>
</protein>
<accession>A0A412PIW8</accession>
<feature type="transmembrane region" description="Helical" evidence="7">
    <location>
        <begin position="35"/>
        <end position="56"/>
    </location>
</feature>
<reference evidence="9 10" key="1">
    <citation type="submission" date="2018-08" db="EMBL/GenBank/DDBJ databases">
        <title>A genome reference for cultivated species of the human gut microbiota.</title>
        <authorList>
            <person name="Zou Y."/>
            <person name="Xue W."/>
            <person name="Luo G."/>
        </authorList>
    </citation>
    <scope>NUCLEOTIDE SEQUENCE [LARGE SCALE GENOMIC DNA]</scope>
    <source>
        <strain evidence="9 10">AF18-46</strain>
    </source>
</reference>
<feature type="transmembrane region" description="Helical" evidence="7">
    <location>
        <begin position="103"/>
        <end position="125"/>
    </location>
</feature>
<evidence type="ECO:0000256" key="7">
    <source>
        <dbReference type="SAM" id="Phobius"/>
    </source>
</evidence>
<comment type="similarity">
    <text evidence="2">Belongs to the EamA transporter family.</text>
</comment>
<dbReference type="SUPFAM" id="SSF103481">
    <property type="entry name" value="Multidrug resistance efflux transporter EmrE"/>
    <property type="match status" value="2"/>
</dbReference>
<sequence>MRNFFSKSNLLLILASIIWGCAFVAQNVGMNYIGPWTFSTIRFLIAGFSLLAIIPILDKKRTHVIRPKTKEEKMKLLLGSVLCGLALSIGSIVQQIAMLTVPVAKAGFLTTLYVLFVPMITLLFGKKIPLKVWIGIAMALFGLYLLSMAGNLAIGIGEILLILAAFLFAIHIIIIGHFSTRVDPVRLSCGQLLIGGFATVIPMIVIEKPTMGSILAAYIPLLYTGIFSSCVAYTLQIFAQKEANPTIAGMLLSLESVFAALAGYLILHQVLNTRELIGCVVIFIAIVIAQFPNRRDMVNVTKAT</sequence>
<dbReference type="EMBL" id="QRWX01000001">
    <property type="protein sequence ID" value="RGT58100.1"/>
    <property type="molecule type" value="Genomic_DNA"/>
</dbReference>
<feature type="transmembrane region" description="Helical" evidence="7">
    <location>
        <begin position="247"/>
        <end position="267"/>
    </location>
</feature>
<keyword evidence="6 7" id="KW-0472">Membrane</keyword>
<evidence type="ECO:0000256" key="6">
    <source>
        <dbReference type="ARBA" id="ARBA00023136"/>
    </source>
</evidence>
<feature type="transmembrane region" description="Helical" evidence="7">
    <location>
        <begin position="185"/>
        <end position="206"/>
    </location>
</feature>
<evidence type="ECO:0000256" key="2">
    <source>
        <dbReference type="ARBA" id="ARBA00007362"/>
    </source>
</evidence>
<dbReference type="Pfam" id="PF00892">
    <property type="entry name" value="EamA"/>
    <property type="match status" value="2"/>
</dbReference>
<evidence type="ECO:0000313" key="10">
    <source>
        <dbReference type="Proteomes" id="UP000284731"/>
    </source>
</evidence>
<keyword evidence="5 7" id="KW-1133">Transmembrane helix</keyword>
<evidence type="ECO:0000256" key="1">
    <source>
        <dbReference type="ARBA" id="ARBA00004651"/>
    </source>
</evidence>
<feature type="transmembrane region" description="Helical" evidence="7">
    <location>
        <begin position="159"/>
        <end position="178"/>
    </location>
</feature>
<gene>
    <name evidence="9" type="ORF">DWX20_03400</name>
</gene>
<dbReference type="PANTHER" id="PTHR42920:SF5">
    <property type="entry name" value="EAMA DOMAIN-CONTAINING PROTEIN"/>
    <property type="match status" value="1"/>
</dbReference>
<proteinExistence type="inferred from homology"/>
<evidence type="ECO:0000313" key="9">
    <source>
        <dbReference type="EMBL" id="RGT58100.1"/>
    </source>
</evidence>
<feature type="domain" description="EamA" evidence="8">
    <location>
        <begin position="8"/>
        <end position="147"/>
    </location>
</feature>
<evidence type="ECO:0000256" key="4">
    <source>
        <dbReference type="ARBA" id="ARBA00022692"/>
    </source>
</evidence>
<dbReference type="Proteomes" id="UP000284731">
    <property type="component" value="Unassembled WGS sequence"/>
</dbReference>
<dbReference type="InterPro" id="IPR051258">
    <property type="entry name" value="Diverse_Substrate_Transporter"/>
</dbReference>
<feature type="transmembrane region" description="Helical" evidence="7">
    <location>
        <begin position="76"/>
        <end position="97"/>
    </location>
</feature>
<dbReference type="AlphaFoldDB" id="A0A412PIW8"/>
<evidence type="ECO:0000259" key="8">
    <source>
        <dbReference type="Pfam" id="PF00892"/>
    </source>
</evidence>
<feature type="domain" description="EamA" evidence="8">
    <location>
        <begin position="156"/>
        <end position="288"/>
    </location>
</feature>
<comment type="caution">
    <text evidence="9">The sequence shown here is derived from an EMBL/GenBank/DDBJ whole genome shotgun (WGS) entry which is preliminary data.</text>
</comment>
<dbReference type="RefSeq" id="WP_118764479.1">
    <property type="nucleotide sequence ID" value="NZ_CABJCF010000001.1"/>
</dbReference>